<reference evidence="2 3" key="1">
    <citation type="submission" date="2018-05" db="EMBL/GenBank/DDBJ databases">
        <title>Genomic Encyclopedia of Type Strains, Phase IV (KMG-IV): sequencing the most valuable type-strain genomes for metagenomic binning, comparative biology and taxonomic classification.</title>
        <authorList>
            <person name="Goeker M."/>
        </authorList>
    </citation>
    <scope>NUCLEOTIDE SEQUENCE [LARGE SCALE GENOMIC DNA]</scope>
    <source>
        <strain evidence="2 3">DSM 6462</strain>
    </source>
</reference>
<dbReference type="GO" id="GO:0006950">
    <property type="term" value="P:response to stress"/>
    <property type="evidence" value="ECO:0007669"/>
    <property type="project" value="UniProtKB-ARBA"/>
</dbReference>
<dbReference type="RefSeq" id="WP_110378693.1">
    <property type="nucleotide sequence ID" value="NZ_JAHBRY010000006.1"/>
</dbReference>
<keyword evidence="3" id="KW-1185">Reference proteome</keyword>
<evidence type="ECO:0000259" key="1">
    <source>
        <dbReference type="Pfam" id="PF10263"/>
    </source>
</evidence>
<dbReference type="EMBL" id="QJJK01000034">
    <property type="protein sequence ID" value="PXW49995.1"/>
    <property type="molecule type" value="Genomic_DNA"/>
</dbReference>
<dbReference type="OrthoDB" id="5298817at2"/>
<dbReference type="Proteomes" id="UP000248021">
    <property type="component" value="Unassembled WGS sequence"/>
</dbReference>
<gene>
    <name evidence="2" type="ORF">C7450_1342</name>
</gene>
<name>A0A2V3TSB9_9HYPH</name>
<evidence type="ECO:0000313" key="2">
    <source>
        <dbReference type="EMBL" id="PXW49995.1"/>
    </source>
</evidence>
<sequence>MISDNPTAKTYDGLNRAYAFFNDRLFAGELPACLVTLQRAKKAYGYFAGGRFGSKDGKTVTDEIALNPSHFRDRTTEQSLSTLVHEMVHLWQHHFGKPSRAAYHNKEWAAKMHTVGLIPSDTGQPGGKETGQQMTHYIAPGGPFQTAFAELDADGFDALYVELWGDAEARRKRKAKSASKTRYTCPSCELHAWAKPGARLICGECEILMEAPEPEGEGEDQEEAEVA</sequence>
<dbReference type="InterPro" id="IPR006640">
    <property type="entry name" value="SprT-like_domain"/>
</dbReference>
<evidence type="ECO:0000313" key="3">
    <source>
        <dbReference type="Proteomes" id="UP000248021"/>
    </source>
</evidence>
<protein>
    <submittedName>
        <fullName evidence="2">SprT-like family protein</fullName>
    </submittedName>
</protein>
<comment type="caution">
    <text evidence="2">The sequence shown here is derived from an EMBL/GenBank/DDBJ whole genome shotgun (WGS) entry which is preliminary data.</text>
</comment>
<accession>A0A2V3TSB9</accession>
<organism evidence="2 3">
    <name type="scientific">Chelatococcus asaccharovorans</name>
    <dbReference type="NCBI Taxonomy" id="28210"/>
    <lineage>
        <taxon>Bacteria</taxon>
        <taxon>Pseudomonadati</taxon>
        <taxon>Pseudomonadota</taxon>
        <taxon>Alphaproteobacteria</taxon>
        <taxon>Hyphomicrobiales</taxon>
        <taxon>Chelatococcaceae</taxon>
        <taxon>Chelatococcus</taxon>
    </lineage>
</organism>
<feature type="domain" description="SprT-like" evidence="1">
    <location>
        <begin position="16"/>
        <end position="116"/>
    </location>
</feature>
<dbReference type="Pfam" id="PF10263">
    <property type="entry name" value="SprT-like"/>
    <property type="match status" value="1"/>
</dbReference>
<proteinExistence type="predicted"/>
<dbReference type="AlphaFoldDB" id="A0A2V3TSB9"/>